<evidence type="ECO:0000313" key="2">
    <source>
        <dbReference type="EMBL" id="HFZ09296.1"/>
    </source>
</evidence>
<evidence type="ECO:0000259" key="1">
    <source>
        <dbReference type="Pfam" id="PF07589"/>
    </source>
</evidence>
<dbReference type="Pfam" id="PF07589">
    <property type="entry name" value="PEP-CTERM"/>
    <property type="match status" value="1"/>
</dbReference>
<dbReference type="EMBL" id="DTGG01000123">
    <property type="protein sequence ID" value="HFZ09296.1"/>
    <property type="molecule type" value="Genomic_DNA"/>
</dbReference>
<gene>
    <name evidence="2" type="ORF">ENV41_04105</name>
</gene>
<sequence length="215" mass="23745">MKKIFLIPILFLFLSGIAWSLPFNAGDPVNINLIESVGSGFGSSGGLFKIKDLNTNITINTFCLELDEFIGSYVADVSDDLATKGGRNTDGNDKLSDATKWLYWRYTEGYSYDVKALQLAIWLLEEEYHDISDWKTWYKNNGGSEILANLALQYVSDAQGQSTTADIRVLDISYNKDGTNPAQSYLIRVPEPGGLILLGIGLTAVGLGARRFRKV</sequence>
<name>A0A7V3N4R5_UNCC3</name>
<reference evidence="2" key="1">
    <citation type="journal article" date="2020" name="mSystems">
        <title>Genome- and Community-Level Interaction Insights into Carbon Utilization and Element Cycling Functions of Hydrothermarchaeota in Hydrothermal Sediment.</title>
        <authorList>
            <person name="Zhou Z."/>
            <person name="Liu Y."/>
            <person name="Xu W."/>
            <person name="Pan J."/>
            <person name="Luo Z.H."/>
            <person name="Li M."/>
        </authorList>
    </citation>
    <scope>NUCLEOTIDE SEQUENCE [LARGE SCALE GENOMIC DNA]</scope>
    <source>
        <strain evidence="2">SpSt-757</strain>
    </source>
</reference>
<dbReference type="InterPro" id="IPR013424">
    <property type="entry name" value="Ice-binding_C"/>
</dbReference>
<comment type="caution">
    <text evidence="2">The sequence shown here is derived from an EMBL/GenBank/DDBJ whole genome shotgun (WGS) entry which is preliminary data.</text>
</comment>
<feature type="domain" description="Ice-binding protein C-terminal" evidence="1">
    <location>
        <begin position="189"/>
        <end position="211"/>
    </location>
</feature>
<protein>
    <submittedName>
        <fullName evidence="2">PEP-CTERM sorting domain-containing protein</fullName>
    </submittedName>
</protein>
<dbReference type="AlphaFoldDB" id="A0A7V3N4R5"/>
<proteinExistence type="predicted"/>
<dbReference type="NCBIfam" id="TIGR02595">
    <property type="entry name" value="PEP_CTERM"/>
    <property type="match status" value="1"/>
</dbReference>
<accession>A0A7V3N4R5</accession>
<organism evidence="2">
    <name type="scientific">candidate division CPR3 bacterium</name>
    <dbReference type="NCBI Taxonomy" id="2268181"/>
    <lineage>
        <taxon>Bacteria</taxon>
        <taxon>Bacteria division CPR3</taxon>
    </lineage>
</organism>